<evidence type="ECO:0000256" key="3">
    <source>
        <dbReference type="ARBA" id="ARBA00022490"/>
    </source>
</evidence>
<keyword evidence="5" id="KW-0282">Flagellum</keyword>
<evidence type="ECO:0000256" key="7">
    <source>
        <dbReference type="ARBA" id="ARBA00023212"/>
    </source>
</evidence>
<dbReference type="EMBL" id="KQ459601">
    <property type="protein sequence ID" value="KPI93726.1"/>
    <property type="molecule type" value="Genomic_DNA"/>
</dbReference>
<proteinExistence type="predicted"/>
<gene>
    <name evidence="9" type="ORF">RR46_12891</name>
</gene>
<organism evidence="9 10">
    <name type="scientific">Papilio xuthus</name>
    <name type="common">Asian swallowtail butterfly</name>
    <dbReference type="NCBI Taxonomy" id="66420"/>
    <lineage>
        <taxon>Eukaryota</taxon>
        <taxon>Metazoa</taxon>
        <taxon>Ecdysozoa</taxon>
        <taxon>Arthropoda</taxon>
        <taxon>Hexapoda</taxon>
        <taxon>Insecta</taxon>
        <taxon>Pterygota</taxon>
        <taxon>Neoptera</taxon>
        <taxon>Endopterygota</taxon>
        <taxon>Lepidoptera</taxon>
        <taxon>Glossata</taxon>
        <taxon>Ditrysia</taxon>
        <taxon>Papilionoidea</taxon>
        <taxon>Papilionidae</taxon>
        <taxon>Papilioninae</taxon>
        <taxon>Papilio</taxon>
    </lineage>
</organism>
<evidence type="ECO:0000256" key="1">
    <source>
        <dbReference type="ARBA" id="ARBA00004230"/>
    </source>
</evidence>
<comment type="subcellular location">
    <subcellularLocation>
        <location evidence="1">Cell projection</location>
        <location evidence="1">Cilium</location>
        <location evidence="1">Flagellum</location>
    </subcellularLocation>
    <subcellularLocation>
        <location evidence="2">Cytoplasm</location>
        <location evidence="2">Cytoskeleton</location>
        <location evidence="2">Cilium axoneme</location>
    </subcellularLocation>
</comment>
<evidence type="ECO:0000313" key="10">
    <source>
        <dbReference type="Proteomes" id="UP000053268"/>
    </source>
</evidence>
<evidence type="ECO:0000256" key="2">
    <source>
        <dbReference type="ARBA" id="ARBA00004430"/>
    </source>
</evidence>
<dbReference type="GO" id="GO:0031514">
    <property type="term" value="C:motile cilium"/>
    <property type="evidence" value="ECO:0007669"/>
    <property type="project" value="UniProtKB-SubCell"/>
</dbReference>
<keyword evidence="6" id="KW-0969">Cilium</keyword>
<evidence type="ECO:0000256" key="5">
    <source>
        <dbReference type="ARBA" id="ARBA00022846"/>
    </source>
</evidence>
<dbReference type="GO" id="GO:0005930">
    <property type="term" value="C:axoneme"/>
    <property type="evidence" value="ECO:0007669"/>
    <property type="project" value="UniProtKB-SubCell"/>
</dbReference>
<dbReference type="STRING" id="66420.A0A194PJW6"/>
<dbReference type="InterPro" id="IPR003409">
    <property type="entry name" value="MORN"/>
</dbReference>
<evidence type="ECO:0000313" key="9">
    <source>
        <dbReference type="EMBL" id="KPI93726.1"/>
    </source>
</evidence>
<protein>
    <submittedName>
        <fullName evidence="9">Radial spoke head 10-like B</fullName>
    </submittedName>
</protein>
<keyword evidence="4" id="KW-0677">Repeat</keyword>
<evidence type="ECO:0000256" key="6">
    <source>
        <dbReference type="ARBA" id="ARBA00023069"/>
    </source>
</evidence>
<dbReference type="Proteomes" id="UP000053268">
    <property type="component" value="Unassembled WGS sequence"/>
</dbReference>
<keyword evidence="7" id="KW-0206">Cytoskeleton</keyword>
<keyword evidence="10" id="KW-1185">Reference proteome</keyword>
<dbReference type="Pfam" id="PF02493">
    <property type="entry name" value="MORN"/>
    <property type="match status" value="9"/>
</dbReference>
<evidence type="ECO:0000256" key="8">
    <source>
        <dbReference type="ARBA" id="ARBA00023273"/>
    </source>
</evidence>
<dbReference type="AlphaFoldDB" id="A0A194PJW6"/>
<sequence length="491" mass="57305">MDEAQEETIPTSWWTAPDERAIIRFRNGNLYEGNISMKAMHGDGIYIWADGTVFTGCFKDNEMNGRGMLQWKDDTWYEGDFAGNLRHGKGMYVDSRRQRSYIGEWYNGTKHGRGTIYYSETFKNSYDGQWVYNVRHGYGAREYCPQSVYEGQWDLYIREGKGLMVWPNHDFYRGEWKNGVMSGNGTYIWDTFCNNTLSQPSVIMYRGQWLRGQRHGCGLLQLGLSLGAHYTGEFKHNQKHGAGILVSNNGFILKSKQLFQDGNLDTNSDDVDISNAKGIKYDQTVEPYKFDIIDNSVGFRYHVKQAIKNIDKQQQIRQAMINKFIESNKKLYENLRLSDRDEIDENIPDDLIEFELRALDNSLRCYESDLKRIYYKYCTLCNSKKINFTPILIRLYLWQMYYDCNIHEKGLTLVQIDNIFAQNPRWLASSPHDPFEPVYYWQFIHSLISVANKLYAKRVLPGPKPDTILANAFRKFMDKDILPGVTQQKGE</sequence>
<keyword evidence="3" id="KW-0963">Cytoplasm</keyword>
<name>A0A194PJW6_PAPXU</name>
<dbReference type="SUPFAM" id="SSF82185">
    <property type="entry name" value="Histone H3 K4-specific methyltransferase SET7/9 N-terminal domain"/>
    <property type="match status" value="3"/>
</dbReference>
<evidence type="ECO:0000256" key="4">
    <source>
        <dbReference type="ARBA" id="ARBA00022737"/>
    </source>
</evidence>
<dbReference type="PANTHER" id="PTHR46613">
    <property type="entry name" value="RADIAL SPOKE HEAD 10 HOMOLOG B-RELATED"/>
    <property type="match status" value="1"/>
</dbReference>
<dbReference type="Gene3D" id="2.20.110.10">
    <property type="entry name" value="Histone H3 K4-specific methyltransferase SET7/9 N-terminal domain"/>
    <property type="match status" value="5"/>
</dbReference>
<dbReference type="PANTHER" id="PTHR46613:SF1">
    <property type="entry name" value="RADIAL SPOKE HEAD 10 HOMOLOG B-RELATED"/>
    <property type="match status" value="1"/>
</dbReference>
<accession>A0A194PJW6</accession>
<dbReference type="SMART" id="SM00698">
    <property type="entry name" value="MORN"/>
    <property type="match status" value="9"/>
</dbReference>
<keyword evidence="8" id="KW-0966">Cell projection</keyword>
<reference evidence="9 10" key="1">
    <citation type="journal article" date="2015" name="Nat. Commun.">
        <title>Outbred genome sequencing and CRISPR/Cas9 gene editing in butterflies.</title>
        <authorList>
            <person name="Li X."/>
            <person name="Fan D."/>
            <person name="Zhang W."/>
            <person name="Liu G."/>
            <person name="Zhang L."/>
            <person name="Zhao L."/>
            <person name="Fang X."/>
            <person name="Chen L."/>
            <person name="Dong Y."/>
            <person name="Chen Y."/>
            <person name="Ding Y."/>
            <person name="Zhao R."/>
            <person name="Feng M."/>
            <person name="Zhu Y."/>
            <person name="Feng Y."/>
            <person name="Jiang X."/>
            <person name="Zhu D."/>
            <person name="Xiang H."/>
            <person name="Feng X."/>
            <person name="Li S."/>
            <person name="Wang J."/>
            <person name="Zhang G."/>
            <person name="Kronforst M.R."/>
            <person name="Wang W."/>
        </authorList>
    </citation>
    <scope>NUCLEOTIDE SEQUENCE [LARGE SCALE GENOMIC DNA]</scope>
    <source>
        <strain evidence="9">Ya'a_city_454_Px</strain>
        <tissue evidence="9">Whole body</tissue>
    </source>
</reference>